<evidence type="ECO:0000313" key="2">
    <source>
        <dbReference type="Proteomes" id="UP001732700"/>
    </source>
</evidence>
<organism evidence="1 2">
    <name type="scientific">Avena sativa</name>
    <name type="common">Oat</name>
    <dbReference type="NCBI Taxonomy" id="4498"/>
    <lineage>
        <taxon>Eukaryota</taxon>
        <taxon>Viridiplantae</taxon>
        <taxon>Streptophyta</taxon>
        <taxon>Embryophyta</taxon>
        <taxon>Tracheophyta</taxon>
        <taxon>Spermatophyta</taxon>
        <taxon>Magnoliopsida</taxon>
        <taxon>Liliopsida</taxon>
        <taxon>Poales</taxon>
        <taxon>Poaceae</taxon>
        <taxon>BOP clade</taxon>
        <taxon>Pooideae</taxon>
        <taxon>Poodae</taxon>
        <taxon>Poeae</taxon>
        <taxon>Poeae Chloroplast Group 1 (Aveneae type)</taxon>
        <taxon>Aveninae</taxon>
        <taxon>Avena</taxon>
    </lineage>
</organism>
<proteinExistence type="predicted"/>
<dbReference type="EnsemblPlants" id="AVESA.00010b.r2.3DG0554740.1">
    <property type="protein sequence ID" value="AVESA.00010b.r2.3DG0554740.1.CDS"/>
    <property type="gene ID" value="AVESA.00010b.r2.3DG0554740"/>
</dbReference>
<keyword evidence="2" id="KW-1185">Reference proteome</keyword>
<evidence type="ECO:0000313" key="1">
    <source>
        <dbReference type="EnsemblPlants" id="AVESA.00010b.r2.3DG0554740.1.CDS"/>
    </source>
</evidence>
<reference evidence="1" key="1">
    <citation type="submission" date="2021-05" db="EMBL/GenBank/DDBJ databases">
        <authorList>
            <person name="Scholz U."/>
            <person name="Mascher M."/>
            <person name="Fiebig A."/>
        </authorList>
    </citation>
    <scope>NUCLEOTIDE SEQUENCE [LARGE SCALE GENOMIC DNA]</scope>
</reference>
<dbReference type="Proteomes" id="UP001732700">
    <property type="component" value="Chromosome 3D"/>
</dbReference>
<accession>A0ACD5W1Z4</accession>
<reference evidence="1" key="2">
    <citation type="submission" date="2025-09" db="UniProtKB">
        <authorList>
            <consortium name="EnsemblPlants"/>
        </authorList>
    </citation>
    <scope>IDENTIFICATION</scope>
</reference>
<sequence length="441" mass="46132">MNSSQLLTAAGAMMNSTIYQQSPWRSQHVIDLESSLQLQSNLRTVLACILAFLAATISSAGGVGGGSLYVPILNIVAGLSLKTSTAFSTFMVTGGTLSNVLYTLLARGPGPDGGQPLIDYDIAVVSQPCLLLGVSVGVVCNVVFPEWLITALFSAFLSFATFKTYGAGMRRWRGETEAARRMMPAEGAGGAGEGAEEALMGRKGGGGAGHGHGCRWVDLMVLVTVWLCFFVMHLFIGGEGAKGVFDMKPCGVAYWLITVAQIPIAVAFTACIVHQKRKLQTRNSQVVELAVAVKSRLDALPVYVFPVAALLTGVMSGLFGIGGGLLLNPVLLQIGVPPKTASATTMFMVLFCASMSMVQFIILGVDGIVGALVYAAACFVASIVGLVVIEGAIRRSGRVSLIVLMVAAVLALSAVVIACSGAVRVWAQYTSGQYMGFKLPC</sequence>
<protein>
    <submittedName>
        <fullName evidence="1">Uncharacterized protein</fullName>
    </submittedName>
</protein>
<name>A0ACD5W1Z4_AVESA</name>